<evidence type="ECO:0000313" key="4">
    <source>
        <dbReference type="Proteomes" id="UP000094892"/>
    </source>
</evidence>
<dbReference type="AlphaFoldDB" id="A0A1E3KV96"/>
<dbReference type="Pfam" id="PF11797">
    <property type="entry name" value="WxLIP_HBD"/>
    <property type="match status" value="1"/>
</dbReference>
<accession>A0A1E3KV96</accession>
<dbReference type="InterPro" id="IPR010317">
    <property type="entry name" value="WxLIP_PGBD"/>
</dbReference>
<dbReference type="EMBL" id="MCOL01000001">
    <property type="protein sequence ID" value="ODO62795.1"/>
    <property type="molecule type" value="Genomic_DNA"/>
</dbReference>
<name>A0A1E3KV96_LACPN</name>
<evidence type="ECO:0000259" key="2">
    <source>
        <dbReference type="Pfam" id="PF11797"/>
    </source>
</evidence>
<protein>
    <submittedName>
        <fullName evidence="3">Uncharacterized protein</fullName>
    </submittedName>
</protein>
<comment type="caution">
    <text evidence="3">The sequence shown here is derived from an EMBL/GenBank/DDBJ whole genome shotgun (WGS) entry which is preliminary data.</text>
</comment>
<dbReference type="PATRIC" id="fig|1590.231.peg.682"/>
<dbReference type="InterPro" id="IPR021759">
    <property type="entry name" value="WxLIP_HBD"/>
</dbReference>
<gene>
    <name evidence="3" type="ORF">LPJSA22_02813</name>
</gene>
<dbReference type="Proteomes" id="UP000094892">
    <property type="component" value="Unassembled WGS sequence"/>
</dbReference>
<reference evidence="3 4" key="1">
    <citation type="submission" date="2016-08" db="EMBL/GenBank/DDBJ databases">
        <title>Genome sequencing of Lactobacillus plantarum JSA22, isolated from fermented soybean paste.</title>
        <authorList>
            <person name="Choi H.S."/>
        </authorList>
    </citation>
    <scope>NUCLEOTIDE SEQUENCE [LARGE SCALE GENOMIC DNA]</scope>
    <source>
        <strain evidence="3 4">JSA22</strain>
    </source>
</reference>
<proteinExistence type="predicted"/>
<dbReference type="RefSeq" id="WP_063721967.1">
    <property type="nucleotide sequence ID" value="NZ_AP028145.1"/>
</dbReference>
<evidence type="ECO:0000313" key="3">
    <source>
        <dbReference type="EMBL" id="ODO62795.1"/>
    </source>
</evidence>
<feature type="domain" description="WxL Interacting Protein host binding" evidence="2">
    <location>
        <begin position="162"/>
        <end position="298"/>
    </location>
</feature>
<feature type="domain" description="WxL Interacting Protein peptidoglycan binding" evidence="1">
    <location>
        <begin position="34"/>
        <end position="152"/>
    </location>
</feature>
<organism evidence="3 4">
    <name type="scientific">Lactiplantibacillus plantarum</name>
    <name type="common">Lactobacillus plantarum</name>
    <dbReference type="NCBI Taxonomy" id="1590"/>
    <lineage>
        <taxon>Bacteria</taxon>
        <taxon>Bacillati</taxon>
        <taxon>Bacillota</taxon>
        <taxon>Bacilli</taxon>
        <taxon>Lactobacillales</taxon>
        <taxon>Lactobacillaceae</taxon>
        <taxon>Lactiplantibacillus</taxon>
    </lineage>
</organism>
<sequence>MQKRLRLSLGMLLAVVASLLMMGQVASADQGVGFEITPVQSSSQVDKRLSYFDLKLKPRQTQTVAVKIHNTASEPITINIGIAKATTNINGVVEYKHTNNRSANLPYDISKLVTTDEPQVKLAKGQVKTVKFQIKMPAKSYQGILAGGITFLKKATATDTKKAVAVNNQYAYTEAVILHGSKDLTTNQLTMNKITVKQLNGRNAINFPLVNHTAAYLNKVQTNIKIYHRGGSQVVYHQKLANGQMAPNSIYKLPLQTGEKALAAGKYTAVVKVTSKKQHWQFKQNFVITKDQADTLNKTAVLKQGPNWWLYIGIGLLLLLLIILVIWYIRRKQKKIRSLEEQLAEKNRQDSES</sequence>
<evidence type="ECO:0000259" key="1">
    <source>
        <dbReference type="Pfam" id="PF06030"/>
    </source>
</evidence>
<dbReference type="Pfam" id="PF06030">
    <property type="entry name" value="WxLIP_PGBD"/>
    <property type="match status" value="1"/>
</dbReference>